<dbReference type="Gene3D" id="3.40.50.300">
    <property type="entry name" value="P-loop containing nucleotide triphosphate hydrolases"/>
    <property type="match status" value="2"/>
</dbReference>
<evidence type="ECO:0008006" key="10">
    <source>
        <dbReference type="Google" id="ProtNLM"/>
    </source>
</evidence>
<keyword evidence="4" id="KW-0067">ATP-binding</keyword>
<proteinExistence type="predicted"/>
<organism evidence="8 9">
    <name type="scientific">Subtercola boreus</name>
    <dbReference type="NCBI Taxonomy" id="120213"/>
    <lineage>
        <taxon>Bacteria</taxon>
        <taxon>Bacillati</taxon>
        <taxon>Actinomycetota</taxon>
        <taxon>Actinomycetes</taxon>
        <taxon>Micrococcales</taxon>
        <taxon>Microbacteriaceae</taxon>
        <taxon>Subtercola</taxon>
    </lineage>
</organism>
<evidence type="ECO:0000256" key="4">
    <source>
        <dbReference type="ARBA" id="ARBA00022840"/>
    </source>
</evidence>
<dbReference type="SUPFAM" id="SSF53098">
    <property type="entry name" value="Ribonuclease H-like"/>
    <property type="match status" value="1"/>
</dbReference>
<evidence type="ECO:0000256" key="5">
    <source>
        <dbReference type="SAM" id="MobiDB-lite"/>
    </source>
</evidence>
<dbReference type="InterPro" id="IPR050534">
    <property type="entry name" value="Coronavir_polyprotein_1ab"/>
</dbReference>
<evidence type="ECO:0000313" key="8">
    <source>
        <dbReference type="EMBL" id="RFA28915.1"/>
    </source>
</evidence>
<dbReference type="InterPro" id="IPR027417">
    <property type="entry name" value="P-loop_NTPase"/>
</dbReference>
<dbReference type="GO" id="GO:0016787">
    <property type="term" value="F:hydrolase activity"/>
    <property type="evidence" value="ECO:0007669"/>
    <property type="project" value="UniProtKB-KW"/>
</dbReference>
<evidence type="ECO:0000259" key="6">
    <source>
        <dbReference type="Pfam" id="PF13087"/>
    </source>
</evidence>
<protein>
    <recommendedName>
        <fullName evidence="10">DNA helicase</fullName>
    </recommendedName>
</protein>
<dbReference type="GO" id="GO:0043139">
    <property type="term" value="F:5'-3' DNA helicase activity"/>
    <property type="evidence" value="ECO:0007669"/>
    <property type="project" value="TreeGrafter"/>
</dbReference>
<keyword evidence="3" id="KW-0347">Helicase</keyword>
<dbReference type="NCBIfam" id="TIGR03491">
    <property type="entry name" value="TM0106 family RecB-like putative nuclease"/>
    <property type="match status" value="1"/>
</dbReference>
<dbReference type="Pfam" id="PF13482">
    <property type="entry name" value="RNase_H_2"/>
    <property type="match status" value="1"/>
</dbReference>
<dbReference type="AlphaFoldDB" id="A0A3E0WFI9"/>
<name>A0A3E0WFI9_9MICO</name>
<dbReference type="OrthoDB" id="9757917at2"/>
<feature type="region of interest" description="Disordered" evidence="5">
    <location>
        <begin position="1209"/>
        <end position="1230"/>
    </location>
</feature>
<feature type="domain" description="YprB ribonuclease H-like" evidence="7">
    <location>
        <begin position="356"/>
        <end position="540"/>
    </location>
</feature>
<dbReference type="EMBL" id="NBXE01000008">
    <property type="protein sequence ID" value="RFA28915.1"/>
    <property type="molecule type" value="Genomic_DNA"/>
</dbReference>
<dbReference type="InterPro" id="IPR012337">
    <property type="entry name" value="RNaseH-like_sf"/>
</dbReference>
<comment type="caution">
    <text evidence="8">The sequence shown here is derived from an EMBL/GenBank/DDBJ whole genome shotgun (WGS) entry which is preliminary data.</text>
</comment>
<keyword evidence="1" id="KW-0547">Nucleotide-binding</keyword>
<dbReference type="PANTHER" id="PTHR43788:SF8">
    <property type="entry name" value="DNA-BINDING PROTEIN SMUBP-2"/>
    <property type="match status" value="1"/>
</dbReference>
<sequence>MSAGRASVAAPRQASGDTATGAPVQLAGGTASGGSSTVIYSATDLSAASACEWALLRKLDWMLGRIEKPPFVEDDMLKRAGRLGDLHEKKVLDSLKLTRTVAEIERPEDSGIRDGSFAGIRSATADTIAALNARADVVFQGAFFDGRFLGYSDFVILGENGLYEVYDTKLARKAKITALLQLAAYSDQLQALGFEVGENVHLWLGTGEISTHRLADILPVYHKRRARLQQILDDRVTDSGATKWGDPRYSACGRCDACAEQVERTHDVLQVAGMRLTQRAKLRAAGVLTTEQLAVRVEPVQGMSDATLAALRDQASMQVQAAQVEAAQVDAGSAPPWRVVNPIALTALPAPDAGDVFFDFEGDPLHEEQQLWGLDYLFGMVDTDAVFTAFWADSLAEEKVALVRFLEFVRERRAAHPGMHIYHYASYERTHLLTLAARHGVGEEEIDDLLRNTVLVDLYPIVRQGLRIGSHSYSLKKLEPLYMEEGRDGTANAADSISEYVRYTEFLATGEADAAAAVRADIEQYNTYDCVSTLRLRDWLLARASEVGVTPAVDDALAVEMLAAMPLREPDPVYTALMGYLQATGGGADGAGGLGAERGPDETAIALASAAIDYHRREAKSFWWEHFDRLRSPVDEWADTRGVFVIDSARVVRDWSLEGPRARNLSREFVVTGTAAPGSRFTGGDSPFVLFDPPFPPLVGRFEPGTRLAHSRVTFRDRGDGTYSLTEKLSSDGETYDEVPLAVTPASPPGAAKLAEAIAEWGREVLAGLRPGGLLPGGLLPGDPRTPATMIPDAALDILRREPPRLVSLPGLVRGESTIASIRSSLLDLHRSYIAVQGPPGTGKTYTGSHVIADLVANHGWKVGVVAQSHSAVENMLEAIVAAGLDPKLVGKKLKDSDARPGSFTALTAGEVAGFVGQSNGYVFGGTQWTFANANTVPRGSLDLLVIDEAGQFSLASTIASSVAASRLLLLGDPQQLPQVSQGTHPEPVDVSALGWLASGHGVLPEPFGYFLDTSWRMHPALCAPVSRLSYEGRLFSHDSDRMLMGVDPGLHVLPIAHRGNSTASIEETAAVVELIDGLLGSAWSAEGVTRPLGERDLIVVAPYNAQVELIGLALAAAGHPDVPVGTVDRFQGQEAAIAIISLAASGADDVPRGLEFLLLANRLNVAISRAQWASYLVFSPALTEYLPGSVAGLTQLSAFIDLVEPGAAAPGAAEPRPAERRPVNGSVES</sequence>
<dbReference type="InterPro" id="IPR038720">
    <property type="entry name" value="YprB_RNase_H-like_dom"/>
</dbReference>
<feature type="region of interest" description="Disordered" evidence="5">
    <location>
        <begin position="1"/>
        <end position="22"/>
    </location>
</feature>
<evidence type="ECO:0000313" key="9">
    <source>
        <dbReference type="Proteomes" id="UP000257080"/>
    </source>
</evidence>
<dbReference type="Pfam" id="PF13087">
    <property type="entry name" value="AAA_12"/>
    <property type="match status" value="1"/>
</dbReference>
<evidence type="ECO:0000256" key="2">
    <source>
        <dbReference type="ARBA" id="ARBA00022801"/>
    </source>
</evidence>
<dbReference type="SUPFAM" id="SSF52540">
    <property type="entry name" value="P-loop containing nucleoside triphosphate hydrolases"/>
    <property type="match status" value="1"/>
</dbReference>
<dbReference type="InterPro" id="IPR041679">
    <property type="entry name" value="DNA2/NAM7-like_C"/>
</dbReference>
<reference evidence="8 9" key="1">
    <citation type="submission" date="2017-04" db="EMBL/GenBank/DDBJ databases">
        <title>Comparative genome analysis of Subtercola boreus.</title>
        <authorList>
            <person name="Cho Y.-J."/>
            <person name="Cho A."/>
            <person name="Kim O.-S."/>
            <person name="Lee J.-I."/>
        </authorList>
    </citation>
    <scope>NUCLEOTIDE SEQUENCE [LARGE SCALE GENOMIC DNA]</scope>
    <source>
        <strain evidence="8 9">P28004</strain>
    </source>
</reference>
<feature type="domain" description="DNA2/NAM7 helicase-like C-terminal" evidence="6">
    <location>
        <begin position="1010"/>
        <end position="1177"/>
    </location>
</feature>
<dbReference type="CDD" id="cd17934">
    <property type="entry name" value="DEXXQc_Upf1-like"/>
    <property type="match status" value="1"/>
</dbReference>
<evidence type="ECO:0000256" key="3">
    <source>
        <dbReference type="ARBA" id="ARBA00022806"/>
    </source>
</evidence>
<dbReference type="Pfam" id="PF13604">
    <property type="entry name" value="AAA_30"/>
    <property type="match status" value="1"/>
</dbReference>
<dbReference type="PANTHER" id="PTHR43788">
    <property type="entry name" value="DNA2/NAM7 HELICASE FAMILY MEMBER"/>
    <property type="match status" value="1"/>
</dbReference>
<dbReference type="GO" id="GO:0005524">
    <property type="term" value="F:ATP binding"/>
    <property type="evidence" value="ECO:0007669"/>
    <property type="project" value="UniProtKB-KW"/>
</dbReference>
<accession>A0A3E0WFI9</accession>
<dbReference type="InterPro" id="IPR047187">
    <property type="entry name" value="SF1_C_Upf1"/>
</dbReference>
<dbReference type="Proteomes" id="UP000257080">
    <property type="component" value="Unassembled WGS sequence"/>
</dbReference>
<evidence type="ECO:0000259" key="7">
    <source>
        <dbReference type="Pfam" id="PF13482"/>
    </source>
</evidence>
<dbReference type="CDD" id="cd18808">
    <property type="entry name" value="SF1_C_Upf1"/>
    <property type="match status" value="1"/>
</dbReference>
<gene>
    <name evidence="8" type="ORF">B7R25_04200</name>
</gene>
<keyword evidence="2" id="KW-0378">Hydrolase</keyword>
<evidence type="ECO:0000256" key="1">
    <source>
        <dbReference type="ARBA" id="ARBA00022741"/>
    </source>
</evidence>
<dbReference type="InterPro" id="IPR019993">
    <property type="entry name" value="RecB_nuclease_TM0106_put"/>
</dbReference>